<dbReference type="EMBL" id="MN739215">
    <property type="protein sequence ID" value="QHS94024.1"/>
    <property type="molecule type" value="Genomic_DNA"/>
</dbReference>
<keyword evidence="2" id="KW-0677">Repeat</keyword>
<dbReference type="CDD" id="cd10719">
    <property type="entry name" value="DnaJ_zf"/>
    <property type="match status" value="1"/>
</dbReference>
<evidence type="ECO:0000256" key="4">
    <source>
        <dbReference type="ARBA" id="ARBA00022833"/>
    </source>
</evidence>
<dbReference type="Pfam" id="PF00226">
    <property type="entry name" value="DnaJ"/>
    <property type="match status" value="1"/>
</dbReference>
<feature type="domain" description="J" evidence="5">
    <location>
        <begin position="5"/>
        <end position="66"/>
    </location>
</feature>
<dbReference type="GO" id="GO:0051082">
    <property type="term" value="F:unfolded protein binding"/>
    <property type="evidence" value="ECO:0007669"/>
    <property type="project" value="InterPro"/>
</dbReference>
<dbReference type="InterPro" id="IPR036869">
    <property type="entry name" value="J_dom_sf"/>
</dbReference>
<dbReference type="SUPFAM" id="SSF49493">
    <property type="entry name" value="HSP40/DnaJ peptide-binding domain"/>
    <property type="match status" value="1"/>
</dbReference>
<organism evidence="6">
    <name type="scientific">viral metagenome</name>
    <dbReference type="NCBI Taxonomy" id="1070528"/>
    <lineage>
        <taxon>unclassified sequences</taxon>
        <taxon>metagenomes</taxon>
        <taxon>organismal metagenomes</taxon>
    </lineage>
</organism>
<evidence type="ECO:0000256" key="3">
    <source>
        <dbReference type="ARBA" id="ARBA00022771"/>
    </source>
</evidence>
<dbReference type="GO" id="GO:0030544">
    <property type="term" value="F:Hsp70 protein binding"/>
    <property type="evidence" value="ECO:0007669"/>
    <property type="project" value="InterPro"/>
</dbReference>
<evidence type="ECO:0000313" key="6">
    <source>
        <dbReference type="EMBL" id="QHS94024.1"/>
    </source>
</evidence>
<accession>A0A6C0BQX0</accession>
<dbReference type="AlphaFoldDB" id="A0A6C0BQX0"/>
<dbReference type="PROSITE" id="PS50076">
    <property type="entry name" value="DNAJ_2"/>
    <property type="match status" value="1"/>
</dbReference>
<sequence length="343" mass="39246">MSNKDYYSILDVKKDASIDDVKKSFRKLALKHHPDRGGNPETFKEINEAHDVLSDPSKKQKYDMGGNDSINLSDIFGHRQSPFSPFMSSFFQQDMFNQNRTSIVKINKTVDVDLHEAYTGCEKVIEVVIDEICNSCNNTCPTCNGKKMTEKLVTKKTGCAILTQKYMVRCEDCNGSGKVSVKNPGFLCKDCNNTKKKQIKNKFKVSLPNRTYHDFSTHIKHPSLINYIVDVNVVIHFPKYFTRQNNDLCYTKHISLIDCLLGTTFEIQHPSGENIVIDYTKKHDIIKPDTRVTIPGKGIYQNSSLLVKFDISFPTRRMDVDASDKQQAFKHLKENYDKLFTTV</sequence>
<dbReference type="InterPro" id="IPR001623">
    <property type="entry name" value="DnaJ_domain"/>
</dbReference>
<dbReference type="InterPro" id="IPR018253">
    <property type="entry name" value="DnaJ_domain_CS"/>
</dbReference>
<dbReference type="SUPFAM" id="SSF46565">
    <property type="entry name" value="Chaperone J-domain"/>
    <property type="match status" value="1"/>
</dbReference>
<dbReference type="CDD" id="cd06257">
    <property type="entry name" value="DnaJ"/>
    <property type="match status" value="1"/>
</dbReference>
<dbReference type="Gene3D" id="1.10.287.110">
    <property type="entry name" value="DnaJ domain"/>
    <property type="match status" value="1"/>
</dbReference>
<dbReference type="PANTHER" id="PTHR43888">
    <property type="entry name" value="DNAJ-LIKE-2, ISOFORM A-RELATED"/>
    <property type="match status" value="1"/>
</dbReference>
<dbReference type="Gene3D" id="2.60.260.20">
    <property type="entry name" value="Urease metallochaperone UreE, N-terminal domain"/>
    <property type="match status" value="2"/>
</dbReference>
<evidence type="ECO:0000256" key="1">
    <source>
        <dbReference type="ARBA" id="ARBA00022723"/>
    </source>
</evidence>
<dbReference type="GO" id="GO:0006457">
    <property type="term" value="P:protein folding"/>
    <property type="evidence" value="ECO:0007669"/>
    <property type="project" value="InterPro"/>
</dbReference>
<evidence type="ECO:0000256" key="2">
    <source>
        <dbReference type="ARBA" id="ARBA00022737"/>
    </source>
</evidence>
<dbReference type="Pfam" id="PF01556">
    <property type="entry name" value="DnaJ_C"/>
    <property type="match status" value="1"/>
</dbReference>
<dbReference type="InterPro" id="IPR044713">
    <property type="entry name" value="DNJA1/2-like"/>
</dbReference>
<name>A0A6C0BQX0_9ZZZZ</name>
<keyword evidence="1" id="KW-0479">Metal-binding</keyword>
<dbReference type="InterPro" id="IPR008971">
    <property type="entry name" value="HSP40/DnaJ_pept-bd"/>
</dbReference>
<dbReference type="GO" id="GO:0008270">
    <property type="term" value="F:zinc ion binding"/>
    <property type="evidence" value="ECO:0007669"/>
    <property type="project" value="UniProtKB-KW"/>
</dbReference>
<keyword evidence="3" id="KW-0863">Zinc-finger</keyword>
<dbReference type="InterPro" id="IPR002939">
    <property type="entry name" value="DnaJ_C"/>
</dbReference>
<proteinExistence type="predicted"/>
<protein>
    <recommendedName>
        <fullName evidence="5">J domain-containing protein</fullName>
    </recommendedName>
</protein>
<dbReference type="PRINTS" id="PR00625">
    <property type="entry name" value="JDOMAIN"/>
</dbReference>
<dbReference type="PROSITE" id="PS00636">
    <property type="entry name" value="DNAJ_1"/>
    <property type="match status" value="1"/>
</dbReference>
<dbReference type="SMART" id="SM00271">
    <property type="entry name" value="DnaJ"/>
    <property type="match status" value="1"/>
</dbReference>
<dbReference type="InterPro" id="IPR001305">
    <property type="entry name" value="HSP_DnaJ_Cys-rich_dom"/>
</dbReference>
<reference evidence="6" key="1">
    <citation type="journal article" date="2020" name="Nature">
        <title>Giant virus diversity and host interactions through global metagenomics.</title>
        <authorList>
            <person name="Schulz F."/>
            <person name="Roux S."/>
            <person name="Paez-Espino D."/>
            <person name="Jungbluth S."/>
            <person name="Walsh D.A."/>
            <person name="Denef V.J."/>
            <person name="McMahon K.D."/>
            <person name="Konstantinidis K.T."/>
            <person name="Eloe-Fadrosh E.A."/>
            <person name="Kyrpides N.C."/>
            <person name="Woyke T."/>
        </authorList>
    </citation>
    <scope>NUCLEOTIDE SEQUENCE</scope>
    <source>
        <strain evidence="6">GVMAG-M-3300018416-26</strain>
    </source>
</reference>
<evidence type="ECO:0000259" key="5">
    <source>
        <dbReference type="PROSITE" id="PS50076"/>
    </source>
</evidence>
<keyword evidence="4" id="KW-0862">Zinc</keyword>
<dbReference type="Gene3D" id="2.10.230.10">
    <property type="entry name" value="Heat shock protein DnaJ, cysteine-rich domain"/>
    <property type="match status" value="1"/>
</dbReference>